<evidence type="ECO:0008006" key="3">
    <source>
        <dbReference type="Google" id="ProtNLM"/>
    </source>
</evidence>
<keyword evidence="2" id="KW-1185">Reference proteome</keyword>
<organism evidence="1 2">
    <name type="scientific">Vulgatibacter incomptus</name>
    <dbReference type="NCBI Taxonomy" id="1391653"/>
    <lineage>
        <taxon>Bacteria</taxon>
        <taxon>Pseudomonadati</taxon>
        <taxon>Myxococcota</taxon>
        <taxon>Myxococcia</taxon>
        <taxon>Myxococcales</taxon>
        <taxon>Cystobacterineae</taxon>
        <taxon>Vulgatibacteraceae</taxon>
        <taxon>Vulgatibacter</taxon>
    </lineage>
</organism>
<evidence type="ECO:0000313" key="1">
    <source>
        <dbReference type="EMBL" id="AKU93136.1"/>
    </source>
</evidence>
<accession>A0A0K1PI94</accession>
<dbReference type="PATRIC" id="fig|1391653.3.peg.3678"/>
<evidence type="ECO:0000313" key="2">
    <source>
        <dbReference type="Proteomes" id="UP000055590"/>
    </source>
</evidence>
<reference evidence="1 2" key="1">
    <citation type="submission" date="2015-08" db="EMBL/GenBank/DDBJ databases">
        <authorList>
            <person name="Babu N.S."/>
            <person name="Beckwith C.J."/>
            <person name="Beseler K.G."/>
            <person name="Brison A."/>
            <person name="Carone J.V."/>
            <person name="Caskin T.P."/>
            <person name="Diamond M."/>
            <person name="Durham M.E."/>
            <person name="Foxe J.M."/>
            <person name="Go M."/>
            <person name="Henderson B.A."/>
            <person name="Jones I.B."/>
            <person name="McGettigan J.A."/>
            <person name="Micheletti S.J."/>
            <person name="Nasrallah M.E."/>
            <person name="Ortiz D."/>
            <person name="Piller C.R."/>
            <person name="Privatt S.R."/>
            <person name="Schneider S.L."/>
            <person name="Sharp S."/>
            <person name="Smith T.C."/>
            <person name="Stanton J.D."/>
            <person name="Ullery H.E."/>
            <person name="Wilson R.J."/>
            <person name="Serrano M.G."/>
            <person name="Buck G."/>
            <person name="Lee V."/>
            <person name="Wang Y."/>
            <person name="Carvalho R."/>
            <person name="Voegtly L."/>
            <person name="Shi R."/>
            <person name="Duckworth R."/>
            <person name="Johnson A."/>
            <person name="Loviza R."/>
            <person name="Walstead R."/>
            <person name="Shah Z."/>
            <person name="Kiflezghi M."/>
            <person name="Wade K."/>
            <person name="Ball S.L."/>
            <person name="Bradley K.W."/>
            <person name="Asai D.J."/>
            <person name="Bowman C.A."/>
            <person name="Russell D.A."/>
            <person name="Pope W.H."/>
            <person name="Jacobs-Sera D."/>
            <person name="Hendrix R.W."/>
            <person name="Hatfull G.F."/>
        </authorList>
    </citation>
    <scope>NUCLEOTIDE SEQUENCE [LARGE SCALE GENOMIC DNA]</scope>
    <source>
        <strain evidence="1 2">DSM 27710</strain>
    </source>
</reference>
<protein>
    <recommendedName>
        <fullName evidence="3">Ferritin-like domain-containing protein</fullName>
    </recommendedName>
</protein>
<sequence>MREGGRAMGLDILEEKGVPLERQKFTWREMSGPPFSKLNDDAYTRVRTILMNGIESEALRFSHGCARMNKDLQLPLAKLRRIEQHQQTMVNWLNPPDQSPLETTIGFEQVAIEVTSSVAQSEPDPYLAQVYRFGMLEDFDHLYRYAALMDRVEGRDANDLLQGYTDIRAGRPTSVEHRAPEDELRTAYDRKTAEPLTKLNAGTIVAAEHQTHDFYMTVGPSYPDPIGRMLYAEIASIEEQHVTQYESIIDPNETWLEKWLMHEACEVYNYWSCVQGERNSRIKTIWERFLDYELGHLHFVMELMKKVERRDPKELLPTALPEPIRYESQREFVRKVLASEVDFRAIGTSFGRGRESQATLEYRKTLNADGSPSDLIAEGYRWSPGTELADRVRQEHREGRLQ</sequence>
<dbReference type="KEGG" id="vin:AKJ08_3523"/>
<dbReference type="STRING" id="1391653.AKJ08_3523"/>
<gene>
    <name evidence="1" type="ORF">AKJ08_3523</name>
</gene>
<dbReference type="SUPFAM" id="SSF47240">
    <property type="entry name" value="Ferritin-like"/>
    <property type="match status" value="2"/>
</dbReference>
<dbReference type="InterPro" id="IPR009078">
    <property type="entry name" value="Ferritin-like_SF"/>
</dbReference>
<proteinExistence type="predicted"/>
<dbReference type="AlphaFoldDB" id="A0A0K1PI94"/>
<dbReference type="Proteomes" id="UP000055590">
    <property type="component" value="Chromosome"/>
</dbReference>
<name>A0A0K1PI94_9BACT</name>
<dbReference type="EMBL" id="CP012332">
    <property type="protein sequence ID" value="AKU93136.1"/>
    <property type="molecule type" value="Genomic_DNA"/>
</dbReference>